<protein>
    <submittedName>
        <fullName evidence="1">ABC-type uncharacterized transport system, substrate-binding protein</fullName>
    </submittedName>
</protein>
<dbReference type="EMBL" id="FOVP01000003">
    <property type="protein sequence ID" value="SFN46439.1"/>
    <property type="molecule type" value="Genomic_DNA"/>
</dbReference>
<dbReference type="AlphaFoldDB" id="A0A1I4Z910"/>
<dbReference type="InterPro" id="IPR018247">
    <property type="entry name" value="EF_Hand_1_Ca_BS"/>
</dbReference>
<dbReference type="Pfam" id="PF06226">
    <property type="entry name" value="DUF1007"/>
    <property type="match status" value="1"/>
</dbReference>
<sequence length="228" mass="24952">MLLPAWAGLRKDAVMTLIRRIALVLCLCLPVGGLGAHPHVFVDVALTFTGDGAGNLSRVKVTWSYDDFFSLLILSDMGMDSDGEGVLTEEELTRLKGFDLVEWPEGFEGDLYIHQGEEKIALDHPVPTAVALENGRIVATHERTFGPVPGDGLKVEAYDPTYYVDYRLTGSVTLPKGCSSDIREPDLDESQRAFREMLGQLGAEEQYDPVEVGNLFAQTLYLSCAAPS</sequence>
<gene>
    <name evidence="1" type="ORF">SAMN04487859_1034</name>
</gene>
<name>A0A1I4Z910_9RHOB</name>
<keyword evidence="2" id="KW-1185">Reference proteome</keyword>
<dbReference type="STRING" id="1005928.SAMN04487859_1034"/>
<dbReference type="Proteomes" id="UP000198599">
    <property type="component" value="Unassembled WGS sequence"/>
</dbReference>
<reference evidence="2" key="1">
    <citation type="submission" date="2016-10" db="EMBL/GenBank/DDBJ databases">
        <authorList>
            <person name="Varghese N."/>
            <person name="Submissions S."/>
        </authorList>
    </citation>
    <scope>NUCLEOTIDE SEQUENCE [LARGE SCALE GENOMIC DNA]</scope>
    <source>
        <strain evidence="2">DSM 28463</strain>
    </source>
</reference>
<accession>A0A1I4Z910</accession>
<dbReference type="PROSITE" id="PS00018">
    <property type="entry name" value="EF_HAND_1"/>
    <property type="match status" value="1"/>
</dbReference>
<organism evidence="1 2">
    <name type="scientific">Roseovarius lutimaris</name>
    <dbReference type="NCBI Taxonomy" id="1005928"/>
    <lineage>
        <taxon>Bacteria</taxon>
        <taxon>Pseudomonadati</taxon>
        <taxon>Pseudomonadota</taxon>
        <taxon>Alphaproteobacteria</taxon>
        <taxon>Rhodobacterales</taxon>
        <taxon>Roseobacteraceae</taxon>
        <taxon>Roseovarius</taxon>
    </lineage>
</organism>
<evidence type="ECO:0000313" key="1">
    <source>
        <dbReference type="EMBL" id="SFN46439.1"/>
    </source>
</evidence>
<proteinExistence type="predicted"/>
<dbReference type="InterPro" id="IPR010412">
    <property type="entry name" value="DUF1007"/>
</dbReference>
<evidence type="ECO:0000313" key="2">
    <source>
        <dbReference type="Proteomes" id="UP000198599"/>
    </source>
</evidence>